<dbReference type="RefSeq" id="WP_007736579.1">
    <property type="nucleotide sequence ID" value="NZ_AOMF01000020.1"/>
</dbReference>
<dbReference type="EMBL" id="AOMF01000020">
    <property type="protein sequence ID" value="EMA56737.1"/>
    <property type="molecule type" value="Genomic_DNA"/>
</dbReference>
<proteinExistence type="predicted"/>
<protein>
    <submittedName>
        <fullName evidence="2">Uncharacterized protein</fullName>
    </submittedName>
</protein>
<feature type="region of interest" description="Disordered" evidence="1">
    <location>
        <begin position="66"/>
        <end position="90"/>
    </location>
</feature>
<dbReference type="Proteomes" id="UP000011680">
    <property type="component" value="Unassembled WGS sequence"/>
</dbReference>
<reference evidence="2 3" key="1">
    <citation type="journal article" date="2014" name="PLoS Genet.">
        <title>Phylogenetically driven sequencing of extremely halophilic archaea reveals strategies for static and dynamic osmo-response.</title>
        <authorList>
            <person name="Becker E.A."/>
            <person name="Seitzer P.M."/>
            <person name="Tritt A."/>
            <person name="Larsen D."/>
            <person name="Krusor M."/>
            <person name="Yao A.I."/>
            <person name="Wu D."/>
            <person name="Madern D."/>
            <person name="Eisen J.A."/>
            <person name="Darling A.E."/>
            <person name="Facciotti M.T."/>
        </authorList>
    </citation>
    <scope>NUCLEOTIDE SEQUENCE [LARGE SCALE GENOMIC DNA]</scope>
    <source>
        <strain evidence="2 3">JCM 13552</strain>
    </source>
</reference>
<accession>M0NFI4</accession>
<organism evidence="2 3">
    <name type="scientific">Halococcus thailandensis JCM 13552</name>
    <dbReference type="NCBI Taxonomy" id="1227457"/>
    <lineage>
        <taxon>Archaea</taxon>
        <taxon>Methanobacteriati</taxon>
        <taxon>Methanobacteriota</taxon>
        <taxon>Stenosarchaea group</taxon>
        <taxon>Halobacteria</taxon>
        <taxon>Halobacteriales</taxon>
        <taxon>Halococcaceae</taxon>
        <taxon>Halococcus</taxon>
    </lineage>
</organism>
<dbReference type="PATRIC" id="fig|1227457.3.peg.134"/>
<comment type="caution">
    <text evidence="2">The sequence shown here is derived from an EMBL/GenBank/DDBJ whole genome shotgun (WGS) entry which is preliminary data.</text>
</comment>
<evidence type="ECO:0000256" key="1">
    <source>
        <dbReference type="SAM" id="MobiDB-lite"/>
    </source>
</evidence>
<name>M0NFI4_9EURY</name>
<evidence type="ECO:0000313" key="2">
    <source>
        <dbReference type="EMBL" id="EMA56737.1"/>
    </source>
</evidence>
<gene>
    <name evidence="2" type="ORF">C451_00780</name>
</gene>
<feature type="compositionally biased region" description="Basic and acidic residues" evidence="1">
    <location>
        <begin position="81"/>
        <end position="90"/>
    </location>
</feature>
<keyword evidence="3" id="KW-1185">Reference proteome</keyword>
<dbReference type="AlphaFoldDB" id="M0NFI4"/>
<evidence type="ECO:0000313" key="3">
    <source>
        <dbReference type="Proteomes" id="UP000011680"/>
    </source>
</evidence>
<dbReference type="STRING" id="1227457.C451_00780"/>
<sequence>MARGRYTGVSYFRQDRDGVGLFTGDDLGFVQEDTFVTYAGPGHAGDVPAVDEESMEDVMAALRAKEQTSDGMLIGRSGAHSKSDSPRTEM</sequence>